<evidence type="ECO:0000313" key="2">
    <source>
        <dbReference type="Proteomes" id="UP000030023"/>
    </source>
</evidence>
<sequence>MKNLFTQQLRNEFQTDSDVYVSIYSVIRKPTKGVEWQKLHLKKLYEQAAHKFQQRFSDHSWEPFKNYFQQIIDDDLFWDKHNGRSVALIASENKLSIIDLYSLDVDRVYVSQLPAVLPLIADDQLYPEIDVLALQNESFSYYRLRHGQIERVHFSDDAPTDSIKALGREVDEKNVTFSSIPAG</sequence>
<organism evidence="1 2">
    <name type="scientific">Oenococcus alcoholitolerans</name>
    <dbReference type="NCBI Taxonomy" id="931074"/>
    <lineage>
        <taxon>Bacteria</taxon>
        <taxon>Bacillati</taxon>
        <taxon>Bacillota</taxon>
        <taxon>Bacilli</taxon>
        <taxon>Lactobacillales</taxon>
        <taxon>Lactobacillaceae</taxon>
        <taxon>Oenococcus</taxon>
    </lineage>
</organism>
<accession>A0ABR4XPJ7</accession>
<feature type="non-terminal residue" evidence="1">
    <location>
        <position position="183"/>
    </location>
</feature>
<name>A0ABR4XPJ7_9LACO</name>
<dbReference type="Proteomes" id="UP000030023">
    <property type="component" value="Unassembled WGS sequence"/>
</dbReference>
<comment type="caution">
    <text evidence="1">The sequence shown here is derived from an EMBL/GenBank/DDBJ whole genome shotgun (WGS) entry which is preliminary data.</text>
</comment>
<reference evidence="1 2" key="1">
    <citation type="journal article" date="2014" name="Antonie Van Leeuwenhoek">
        <title>Oenococcus alcoholitolerans sp. nov., a lactic acid bacteria isolated from cachaca and ethanol fermentation processes.</title>
        <authorList>
            <person name="Badotti F."/>
            <person name="Moreira A.P."/>
            <person name="Tonon L.A."/>
            <person name="de Lucena B.T."/>
            <person name="Gomes Fde C."/>
            <person name="Kruger R."/>
            <person name="Thompson C.C."/>
            <person name="de Morais M.A.Jr."/>
            <person name="Rosa C.A."/>
            <person name="Thompson F.L."/>
        </authorList>
    </citation>
    <scope>NUCLEOTIDE SEQUENCE [LARGE SCALE GENOMIC DNA]</scope>
    <source>
        <strain evidence="1 2">UFRJ-M7.2.18</strain>
    </source>
</reference>
<keyword evidence="2" id="KW-1185">Reference proteome</keyword>
<gene>
    <name evidence="1" type="ORF">Q757_08540</name>
</gene>
<proteinExistence type="predicted"/>
<evidence type="ECO:0000313" key="1">
    <source>
        <dbReference type="EMBL" id="KGO24397.1"/>
    </source>
</evidence>
<protein>
    <submittedName>
        <fullName evidence="1">Uncharacterized protein</fullName>
    </submittedName>
</protein>
<dbReference type="EMBL" id="AXCV01000482">
    <property type="protein sequence ID" value="KGO24397.1"/>
    <property type="molecule type" value="Genomic_DNA"/>
</dbReference>